<proteinExistence type="predicted"/>
<dbReference type="Proteomes" id="UP001476950">
    <property type="component" value="Unassembled WGS sequence"/>
</dbReference>
<sequence length="114" mass="13220">MEELLTQATVAVEWFSLSYMAGSLAWRTHLHFTQPFQTKFQTRRQTTPVLRELSPQPPIQTVPPSKPRSPVEQLRQQCQQAGIKWRDAHGKHKHLKKHEMLAALKASNVIPFQR</sequence>
<evidence type="ECO:0000313" key="2">
    <source>
        <dbReference type="EMBL" id="MEP1061436.1"/>
    </source>
</evidence>
<dbReference type="EMBL" id="JAMPLM010000034">
    <property type="protein sequence ID" value="MEP1061436.1"/>
    <property type="molecule type" value="Genomic_DNA"/>
</dbReference>
<reference evidence="2 3" key="1">
    <citation type="submission" date="2022-04" db="EMBL/GenBank/DDBJ databases">
        <title>Positive selection, recombination, and allopatry shape intraspecific diversity of widespread and dominant cyanobacteria.</title>
        <authorList>
            <person name="Wei J."/>
            <person name="Shu W."/>
            <person name="Hu C."/>
        </authorList>
    </citation>
    <scope>NUCLEOTIDE SEQUENCE [LARGE SCALE GENOMIC DNA]</scope>
    <source>
        <strain evidence="2 3">AS-A4</strain>
    </source>
</reference>
<dbReference type="RefSeq" id="WP_190449221.1">
    <property type="nucleotide sequence ID" value="NZ_JAMPLM010000034.1"/>
</dbReference>
<organism evidence="2 3">
    <name type="scientific">Stenomitos frigidus AS-A4</name>
    <dbReference type="NCBI Taxonomy" id="2933935"/>
    <lineage>
        <taxon>Bacteria</taxon>
        <taxon>Bacillati</taxon>
        <taxon>Cyanobacteriota</taxon>
        <taxon>Cyanophyceae</taxon>
        <taxon>Leptolyngbyales</taxon>
        <taxon>Leptolyngbyaceae</taxon>
        <taxon>Stenomitos</taxon>
    </lineage>
</organism>
<accession>A0ABV0KQB9</accession>
<comment type="caution">
    <text evidence="2">The sequence shown here is derived from an EMBL/GenBank/DDBJ whole genome shotgun (WGS) entry which is preliminary data.</text>
</comment>
<gene>
    <name evidence="2" type="ORF">NDI38_23690</name>
</gene>
<feature type="region of interest" description="Disordered" evidence="1">
    <location>
        <begin position="44"/>
        <end position="71"/>
    </location>
</feature>
<name>A0ABV0KQB9_9CYAN</name>
<evidence type="ECO:0008006" key="4">
    <source>
        <dbReference type="Google" id="ProtNLM"/>
    </source>
</evidence>
<feature type="compositionally biased region" description="Pro residues" evidence="1">
    <location>
        <begin position="55"/>
        <end position="67"/>
    </location>
</feature>
<evidence type="ECO:0000313" key="3">
    <source>
        <dbReference type="Proteomes" id="UP001476950"/>
    </source>
</evidence>
<protein>
    <recommendedName>
        <fullName evidence="4">Rho termination factor N-terminal domain-containing protein</fullName>
    </recommendedName>
</protein>
<evidence type="ECO:0000256" key="1">
    <source>
        <dbReference type="SAM" id="MobiDB-lite"/>
    </source>
</evidence>
<keyword evidence="3" id="KW-1185">Reference proteome</keyword>